<gene>
    <name evidence="3" type="ORF">Baya_4172</name>
</gene>
<dbReference type="Proteomes" id="UP000319801">
    <property type="component" value="Unassembled WGS sequence"/>
</dbReference>
<name>A0A556TVP5_BAGYA</name>
<proteinExistence type="predicted"/>
<evidence type="ECO:0008006" key="5">
    <source>
        <dbReference type="Google" id="ProtNLM"/>
    </source>
</evidence>
<feature type="region of interest" description="Disordered" evidence="1">
    <location>
        <begin position="255"/>
        <end position="294"/>
    </location>
</feature>
<comment type="caution">
    <text evidence="3">The sequence shown here is derived from an EMBL/GenBank/DDBJ whole genome shotgun (WGS) entry which is preliminary data.</text>
</comment>
<protein>
    <recommendedName>
        <fullName evidence="5">Actinodin3</fullName>
    </recommendedName>
</protein>
<dbReference type="EMBL" id="VCAZ01000022">
    <property type="protein sequence ID" value="TSK87458.1"/>
    <property type="molecule type" value="Genomic_DNA"/>
</dbReference>
<evidence type="ECO:0000256" key="2">
    <source>
        <dbReference type="SAM" id="SignalP"/>
    </source>
</evidence>
<feature type="signal peptide" evidence="2">
    <location>
        <begin position="1"/>
        <end position="21"/>
    </location>
</feature>
<feature type="chain" id="PRO_5021925668" description="Actinodin3" evidence="2">
    <location>
        <begin position="22"/>
        <end position="323"/>
    </location>
</feature>
<dbReference type="OrthoDB" id="8930281at2759"/>
<feature type="compositionally biased region" description="Acidic residues" evidence="1">
    <location>
        <begin position="269"/>
        <end position="282"/>
    </location>
</feature>
<reference evidence="3 4" key="1">
    <citation type="journal article" date="2019" name="Genome Biol. Evol.">
        <title>Whole-Genome Sequencing of the Giant Devil Catfish, Bagarius yarrelli.</title>
        <authorList>
            <person name="Jiang W."/>
            <person name="Lv Y."/>
            <person name="Cheng L."/>
            <person name="Yang K."/>
            <person name="Chao B."/>
            <person name="Wang X."/>
            <person name="Li Y."/>
            <person name="Pan X."/>
            <person name="You X."/>
            <person name="Zhang Y."/>
            <person name="Yang J."/>
            <person name="Li J."/>
            <person name="Zhang X."/>
            <person name="Liu S."/>
            <person name="Sun C."/>
            <person name="Yang J."/>
            <person name="Shi Q."/>
        </authorList>
    </citation>
    <scope>NUCLEOTIDE SEQUENCE [LARGE SCALE GENOMIC DNA]</scope>
    <source>
        <strain evidence="3">JWS20170419001</strain>
        <tissue evidence="3">Muscle</tissue>
    </source>
</reference>
<dbReference type="AlphaFoldDB" id="A0A556TVP5"/>
<accession>A0A556TVP5</accession>
<evidence type="ECO:0000313" key="3">
    <source>
        <dbReference type="EMBL" id="TSK87458.1"/>
    </source>
</evidence>
<evidence type="ECO:0000313" key="4">
    <source>
        <dbReference type="Proteomes" id="UP000319801"/>
    </source>
</evidence>
<keyword evidence="4" id="KW-1185">Reference proteome</keyword>
<evidence type="ECO:0000256" key="1">
    <source>
        <dbReference type="SAM" id="MobiDB-lite"/>
    </source>
</evidence>
<organism evidence="3 4">
    <name type="scientific">Bagarius yarrelli</name>
    <name type="common">Goonch</name>
    <name type="synonym">Bagrus yarrelli</name>
    <dbReference type="NCBI Taxonomy" id="175774"/>
    <lineage>
        <taxon>Eukaryota</taxon>
        <taxon>Metazoa</taxon>
        <taxon>Chordata</taxon>
        <taxon>Craniata</taxon>
        <taxon>Vertebrata</taxon>
        <taxon>Euteleostomi</taxon>
        <taxon>Actinopterygii</taxon>
        <taxon>Neopterygii</taxon>
        <taxon>Teleostei</taxon>
        <taxon>Ostariophysi</taxon>
        <taxon>Siluriformes</taxon>
        <taxon>Sisoridae</taxon>
        <taxon>Sisorinae</taxon>
        <taxon>Bagarius</taxon>
    </lineage>
</organism>
<keyword evidence="2" id="KW-0732">Signal</keyword>
<feature type="region of interest" description="Disordered" evidence="1">
    <location>
        <begin position="127"/>
        <end position="161"/>
    </location>
</feature>
<feature type="compositionally biased region" description="Pro residues" evidence="1">
    <location>
        <begin position="134"/>
        <end position="150"/>
    </location>
</feature>
<sequence>MVLRFLGVLCCIVLLPRWSDAKSLLDAVRPEDKPEDSEKVSIDADQANGFLSRTRRNADPRWYRHYPDFQSYYRYYTSIGHTEGLYEIDRIRMLYQQMRHLEQAYGPDAANFQNKLGVPVLPRCDPSKDKHCKLPPPPASVKGPAPPPKQTPASSPAFVKGPAPLVPSQSDVIHLCNARDPLCKPHIVYLPTGAVPVLCDPRYNPSCKMQAPPPPPPALIKGPAPAPPPAPIVRKGMEYDCDPYWDPDCLIDNPPLSMKGKVPPPPPEPEPEEEDEEEEETPEPPAPIVKKPVYPYYGSPYPYDYQSELYNANRFSYSAPNSK</sequence>